<sequence>MKPFVLVACLAAVSCATAQAQILPPVPIDLGSFPTKASLRCWYRTPKPTNPLATSYVNAEGFTVLGTWANLSASPTSNLFYTQQKPWEMREACERTLAKKGIDEPVIQWNAAASSLSYNHQIWHDTVLSPGATVERIVAFGDSLSDTGNIFNDLQWTFPAPHAWFLGRFSNGPVWTEYFADMTGKPLANWAIGGAETKHSNVFIKGLDAQVDSFGKYVARARGYDPSRTVFTVLAGANDFMNDRSPQIDAVFAVTRRLEASLEKLATLGARKIVLLNLPDISRTPAFRDDPAQASLVRDKTRLYNEVLTAMAARVNKTHGTDIQLVDLAGMFAQVLESPDRFGFHDTEHSCLNMPTEKKTDYLTGPSMTPGCDPDGYVFWDRVHPTTKVHRLIAERVFAAVSERWALSGR</sequence>
<name>A0ABT6BDR2_9GAMM</name>
<evidence type="ECO:0000313" key="4">
    <source>
        <dbReference type="Proteomes" id="UP001528850"/>
    </source>
</evidence>
<dbReference type="Proteomes" id="UP001528850">
    <property type="component" value="Unassembled WGS sequence"/>
</dbReference>
<organism evidence="3 4">
    <name type="scientific">Luteibacter sahnii</name>
    <dbReference type="NCBI Taxonomy" id="3021977"/>
    <lineage>
        <taxon>Bacteria</taxon>
        <taxon>Pseudomonadati</taxon>
        <taxon>Pseudomonadota</taxon>
        <taxon>Gammaproteobacteria</taxon>
        <taxon>Lysobacterales</taxon>
        <taxon>Rhodanobacteraceae</taxon>
        <taxon>Luteibacter</taxon>
    </lineage>
</organism>
<accession>A0ABT6BDR2</accession>
<feature type="signal peptide" evidence="2">
    <location>
        <begin position="1"/>
        <end position="20"/>
    </location>
</feature>
<dbReference type="PROSITE" id="PS01098">
    <property type="entry name" value="LIPASE_GDSL_SER"/>
    <property type="match status" value="1"/>
</dbReference>
<dbReference type="InterPro" id="IPR001087">
    <property type="entry name" value="GDSL"/>
</dbReference>
<evidence type="ECO:0000256" key="1">
    <source>
        <dbReference type="ARBA" id="ARBA00022801"/>
    </source>
</evidence>
<dbReference type="EMBL" id="JARJJS010000004">
    <property type="protein sequence ID" value="MDF4026177.1"/>
    <property type="molecule type" value="Genomic_DNA"/>
</dbReference>
<comment type="caution">
    <text evidence="3">The sequence shown here is derived from an EMBL/GenBank/DDBJ whole genome shotgun (WGS) entry which is preliminary data.</text>
</comment>
<dbReference type="PANTHER" id="PTHR45648">
    <property type="entry name" value="GDSL LIPASE/ACYLHYDROLASE FAMILY PROTEIN (AFU_ORTHOLOGUE AFUA_4G14700)"/>
    <property type="match status" value="1"/>
</dbReference>
<dbReference type="Pfam" id="PF00657">
    <property type="entry name" value="Lipase_GDSL"/>
    <property type="match status" value="1"/>
</dbReference>
<proteinExistence type="predicted"/>
<gene>
    <name evidence="3" type="ORF">P3W24_14470</name>
</gene>
<dbReference type="InterPro" id="IPR051058">
    <property type="entry name" value="GDSL_Est/Lipase"/>
</dbReference>
<dbReference type="SUPFAM" id="SSF52266">
    <property type="entry name" value="SGNH hydrolase"/>
    <property type="match status" value="1"/>
</dbReference>
<dbReference type="InterPro" id="IPR008265">
    <property type="entry name" value="Lipase_GDSL_AS"/>
</dbReference>
<keyword evidence="1 3" id="KW-0378">Hydrolase</keyword>
<feature type="chain" id="PRO_5046115344" evidence="2">
    <location>
        <begin position="21"/>
        <end position="410"/>
    </location>
</feature>
<evidence type="ECO:0000256" key="2">
    <source>
        <dbReference type="SAM" id="SignalP"/>
    </source>
</evidence>
<keyword evidence="4" id="KW-1185">Reference proteome</keyword>
<dbReference type="InterPro" id="IPR036514">
    <property type="entry name" value="SGNH_hydro_sf"/>
</dbReference>
<reference evidence="3 4" key="1">
    <citation type="journal article" date="2024" name="Curr. Microbiol.">
        <title>Luteibacter sahnii sp. nov., A Novel Yellow-Colored Xanthomonadin Pigment Producing Probiotic Bacterium from Healthy Rice Seed Microbiome.</title>
        <authorList>
            <person name="Jaiswal G."/>
            <person name="Rana R."/>
            <person name="Nayak P.K."/>
            <person name="Chouhan R."/>
            <person name="Gandhi S.G."/>
            <person name="Patel H.K."/>
            <person name="Patil P.B."/>
        </authorList>
    </citation>
    <scope>NUCLEOTIDE SEQUENCE [LARGE SCALE GENOMIC DNA]</scope>
    <source>
        <strain evidence="3 4">PPL201</strain>
    </source>
</reference>
<dbReference type="Gene3D" id="3.40.50.1110">
    <property type="entry name" value="SGNH hydrolase"/>
    <property type="match status" value="1"/>
</dbReference>
<keyword evidence="2" id="KW-0732">Signal</keyword>
<evidence type="ECO:0000313" key="3">
    <source>
        <dbReference type="EMBL" id="MDF4026177.1"/>
    </source>
</evidence>
<dbReference type="GO" id="GO:0016787">
    <property type="term" value="F:hydrolase activity"/>
    <property type="evidence" value="ECO:0007669"/>
    <property type="project" value="UniProtKB-KW"/>
</dbReference>
<dbReference type="PANTHER" id="PTHR45648:SF22">
    <property type="entry name" value="GDSL LIPASE_ACYLHYDROLASE FAMILY PROTEIN (AFU_ORTHOLOGUE AFUA_4G14700)"/>
    <property type="match status" value="1"/>
</dbReference>
<dbReference type="PROSITE" id="PS51257">
    <property type="entry name" value="PROKAR_LIPOPROTEIN"/>
    <property type="match status" value="1"/>
</dbReference>
<protein>
    <submittedName>
        <fullName evidence="3">SGNH/GDSL hydrolase family protein</fullName>
    </submittedName>
</protein>
<dbReference type="CDD" id="cd01846">
    <property type="entry name" value="fatty_acyltransferase_like"/>
    <property type="match status" value="1"/>
</dbReference>